<comment type="caution">
    <text evidence="3">The sequence shown here is derived from an EMBL/GenBank/DDBJ whole genome shotgun (WGS) entry which is preliminary data.</text>
</comment>
<evidence type="ECO:0000259" key="2">
    <source>
        <dbReference type="Pfam" id="PF13588"/>
    </source>
</evidence>
<dbReference type="PIRSF" id="PIRSF035009">
    <property type="entry name" value="UCP035009_HSDR_N"/>
    <property type="match status" value="1"/>
</dbReference>
<accession>A0A124E259</accession>
<keyword evidence="4" id="KW-1185">Reference proteome</keyword>
<protein>
    <recommendedName>
        <fullName evidence="2">Type I restriction enzyme R protein N-terminal domain-containing protein</fullName>
    </recommendedName>
</protein>
<organism evidence="3 4">
    <name type="scientific">Mycolicibacterium canariasense</name>
    <name type="common">Mycobacterium canariasense</name>
    <dbReference type="NCBI Taxonomy" id="228230"/>
    <lineage>
        <taxon>Bacteria</taxon>
        <taxon>Bacillati</taxon>
        <taxon>Actinomycetota</taxon>
        <taxon>Actinomycetes</taxon>
        <taxon>Mycobacteriales</taxon>
        <taxon>Mycobacteriaceae</taxon>
        <taxon>Mycolicibacterium</taxon>
    </lineage>
</organism>
<reference evidence="4" key="1">
    <citation type="journal article" date="2016" name="Genome Announc.">
        <title>Draft Genome Sequences of Five Rapidly Growing Mycobacterium Species, M. thermoresistibile, M. fortuitum subsp. acetamidolyticum, M. canariasense, M. brisbanense, and M. novocastrense.</title>
        <authorList>
            <person name="Katahira K."/>
            <person name="Ogura Y."/>
            <person name="Gotoh Y."/>
            <person name="Hayashi T."/>
        </authorList>
    </citation>
    <scope>NUCLEOTIDE SEQUENCE [LARGE SCALE GENOMIC DNA]</scope>
    <source>
        <strain evidence="4">JCM15298</strain>
    </source>
</reference>
<dbReference type="EMBL" id="BCSY01000044">
    <property type="protein sequence ID" value="GAS95763.1"/>
    <property type="molecule type" value="Genomic_DNA"/>
</dbReference>
<evidence type="ECO:0000313" key="3">
    <source>
        <dbReference type="EMBL" id="GAS95763.1"/>
    </source>
</evidence>
<feature type="domain" description="Type I restriction enzyme R protein N-terminal" evidence="2">
    <location>
        <begin position="30"/>
        <end position="105"/>
    </location>
</feature>
<dbReference type="Pfam" id="PF13588">
    <property type="entry name" value="HSDR_N_2"/>
    <property type="match status" value="1"/>
</dbReference>
<sequence length="379" mass="42398">MRESVETEEATKNAFIMPFISTVLGYDVFNPSEVIPEFTADVGVKRGEKVDYAIFKDGQVQILIECKKIGDPLDLRYASQLFRYFAVTSARIAILTNGQHYHVYTDGDLPNRMDEKPFLVFDLLDIDRTLVPEIQKFCKESFDIDSVVSAAEELKYIGGIRRIIAAEVKEPSEEWVRFFVNRIYDGRTTQRIMEQFRPLVAKALAQYIGDQVNSRLKTALGDDAPDPNRSTETAPVLAPPQPPVGAATVGETPAAPAGTTDPDVVTTDEELEGFNIVRAIAVSEVAPERVHYRDSKSYFAILLDDNNRKPIIRLNLNGKSVKFVTTFEQGKDVGVRRDIKSVVDIYTVASEQIRQTIRRYENNGAATEPSPEIMAEPLA</sequence>
<gene>
    <name evidence="3" type="ORF">RMCC_2729</name>
</gene>
<dbReference type="InterPro" id="IPR029464">
    <property type="entry name" value="HSDR_N"/>
</dbReference>
<dbReference type="Proteomes" id="UP000069443">
    <property type="component" value="Unassembled WGS sequence"/>
</dbReference>
<dbReference type="RefSeq" id="WP_234811786.1">
    <property type="nucleotide sequence ID" value="NZ_BCSY01000044.1"/>
</dbReference>
<proteinExistence type="predicted"/>
<feature type="region of interest" description="Disordered" evidence="1">
    <location>
        <begin position="218"/>
        <end position="264"/>
    </location>
</feature>
<dbReference type="InterPro" id="IPR017035">
    <property type="entry name" value="UCP035009_HsdR_All3000-type"/>
</dbReference>
<reference evidence="4" key="2">
    <citation type="submission" date="2016-02" db="EMBL/GenBank/DDBJ databases">
        <title>Draft genome sequence of five rapidly growing Mycobacterium species.</title>
        <authorList>
            <person name="Katahira K."/>
            <person name="Gotou Y."/>
            <person name="Iida K."/>
            <person name="Ogura Y."/>
            <person name="Hayashi T."/>
        </authorList>
    </citation>
    <scope>NUCLEOTIDE SEQUENCE [LARGE SCALE GENOMIC DNA]</scope>
    <source>
        <strain evidence="4">JCM15298</strain>
    </source>
</reference>
<evidence type="ECO:0000256" key="1">
    <source>
        <dbReference type="SAM" id="MobiDB-lite"/>
    </source>
</evidence>
<dbReference type="AlphaFoldDB" id="A0A124E259"/>
<evidence type="ECO:0000313" key="4">
    <source>
        <dbReference type="Proteomes" id="UP000069443"/>
    </source>
</evidence>
<name>A0A124E259_MYCCR</name>